<dbReference type="PANTHER" id="PTHR23359">
    <property type="entry name" value="NUCLEOTIDE KINASE"/>
    <property type="match status" value="1"/>
</dbReference>
<evidence type="ECO:0000256" key="3">
    <source>
        <dbReference type="ARBA" id="ARBA00022777"/>
    </source>
</evidence>
<evidence type="ECO:0000256" key="1">
    <source>
        <dbReference type="ARBA" id="ARBA00022679"/>
    </source>
</evidence>
<dbReference type="GO" id="GO:0005524">
    <property type="term" value="F:ATP binding"/>
    <property type="evidence" value="ECO:0007669"/>
    <property type="project" value="InterPro"/>
</dbReference>
<organism evidence="5 6">
    <name type="scientific">Callosobruchus maculatus</name>
    <name type="common">Southern cowpea weevil</name>
    <name type="synonym">Pulse bruchid</name>
    <dbReference type="NCBI Taxonomy" id="64391"/>
    <lineage>
        <taxon>Eukaryota</taxon>
        <taxon>Metazoa</taxon>
        <taxon>Ecdysozoa</taxon>
        <taxon>Arthropoda</taxon>
        <taxon>Hexapoda</taxon>
        <taxon>Insecta</taxon>
        <taxon>Pterygota</taxon>
        <taxon>Neoptera</taxon>
        <taxon>Endopterygota</taxon>
        <taxon>Coleoptera</taxon>
        <taxon>Polyphaga</taxon>
        <taxon>Cucujiformia</taxon>
        <taxon>Chrysomeloidea</taxon>
        <taxon>Chrysomelidae</taxon>
        <taxon>Bruchinae</taxon>
        <taxon>Bruchini</taxon>
        <taxon>Callosobruchus</taxon>
    </lineage>
</organism>
<dbReference type="Proteomes" id="UP000410492">
    <property type="component" value="Unassembled WGS sequence"/>
</dbReference>
<evidence type="ECO:0000256" key="2">
    <source>
        <dbReference type="ARBA" id="ARBA00022741"/>
    </source>
</evidence>
<accession>A0A653CDE8</accession>
<protein>
    <recommendedName>
        <fullName evidence="7">Adenylate kinase</fullName>
    </recommendedName>
</protein>
<feature type="compositionally biased region" description="Polar residues" evidence="4">
    <location>
        <begin position="1"/>
        <end position="10"/>
    </location>
</feature>
<evidence type="ECO:0000313" key="6">
    <source>
        <dbReference type="Proteomes" id="UP000410492"/>
    </source>
</evidence>
<dbReference type="AlphaFoldDB" id="A0A653CDE8"/>
<reference evidence="5 6" key="1">
    <citation type="submission" date="2019-01" db="EMBL/GenBank/DDBJ databases">
        <authorList>
            <person name="Sayadi A."/>
        </authorList>
    </citation>
    <scope>NUCLEOTIDE SEQUENCE [LARGE SCALE GENOMIC DNA]</scope>
</reference>
<name>A0A653CDE8_CALMS</name>
<keyword evidence="1" id="KW-0808">Transferase</keyword>
<dbReference type="SUPFAM" id="SSF52540">
    <property type="entry name" value="P-loop containing nucleoside triphosphate hydrolases"/>
    <property type="match status" value="1"/>
</dbReference>
<dbReference type="EMBL" id="CAACVG010007432">
    <property type="protein sequence ID" value="VEN45404.1"/>
    <property type="molecule type" value="Genomic_DNA"/>
</dbReference>
<evidence type="ECO:0008006" key="7">
    <source>
        <dbReference type="Google" id="ProtNLM"/>
    </source>
</evidence>
<sequence>MGYANTSEHSLVSDDKSLQLPGSRRDKYNNESSLFAIYLCDVNTTWKRPVLLSGTGNGNTLYNVKDSGSTRGKKTHGSLIRDQFGFEHIRIADLLRLEGTKDTERGRSVKDCLRNNKKVQDNIVMELLSQAMLHSRNDKGYVISNFPRTPRQADLFVRALGRVDLVLYFYTDTTSLVERARQKAGGENLDEAIVRREIAYANRDMKGCLGKYSEKVENVNTNGLPEDVFEKVEKIFARRLNLTIQRPICTESDYVRNPEELPTFDQTQRLEPESVY</sequence>
<evidence type="ECO:0000256" key="4">
    <source>
        <dbReference type="SAM" id="MobiDB-lite"/>
    </source>
</evidence>
<evidence type="ECO:0000313" key="5">
    <source>
        <dbReference type="EMBL" id="VEN45404.1"/>
    </source>
</evidence>
<gene>
    <name evidence="5" type="ORF">CALMAC_LOCUS7866</name>
</gene>
<keyword evidence="6" id="KW-1185">Reference proteome</keyword>
<dbReference type="Gene3D" id="3.40.50.300">
    <property type="entry name" value="P-loop containing nucleotide triphosphate hydrolases"/>
    <property type="match status" value="1"/>
</dbReference>
<feature type="compositionally biased region" description="Basic and acidic residues" evidence="4">
    <location>
        <begin position="11"/>
        <end position="24"/>
    </location>
</feature>
<feature type="region of interest" description="Disordered" evidence="4">
    <location>
        <begin position="1"/>
        <end position="24"/>
    </location>
</feature>
<dbReference type="GO" id="GO:0006139">
    <property type="term" value="P:nucleobase-containing compound metabolic process"/>
    <property type="evidence" value="ECO:0007669"/>
    <property type="project" value="InterPro"/>
</dbReference>
<dbReference type="Pfam" id="PF00406">
    <property type="entry name" value="ADK"/>
    <property type="match status" value="1"/>
</dbReference>
<keyword evidence="2" id="KW-0547">Nucleotide-binding</keyword>
<dbReference type="GO" id="GO:0019205">
    <property type="term" value="F:nucleobase-containing compound kinase activity"/>
    <property type="evidence" value="ECO:0007669"/>
    <property type="project" value="InterPro"/>
</dbReference>
<dbReference type="OrthoDB" id="442176at2759"/>
<dbReference type="InterPro" id="IPR000850">
    <property type="entry name" value="Adenylat/UMP-CMP_kin"/>
</dbReference>
<dbReference type="InterPro" id="IPR027417">
    <property type="entry name" value="P-loop_NTPase"/>
</dbReference>
<keyword evidence="3" id="KW-0418">Kinase</keyword>
<proteinExistence type="predicted"/>